<organism evidence="3 4">
    <name type="scientific">Rubrivirga marina</name>
    <dbReference type="NCBI Taxonomy" id="1196024"/>
    <lineage>
        <taxon>Bacteria</taxon>
        <taxon>Pseudomonadati</taxon>
        <taxon>Rhodothermota</taxon>
        <taxon>Rhodothermia</taxon>
        <taxon>Rhodothermales</taxon>
        <taxon>Rubricoccaceae</taxon>
        <taxon>Rubrivirga</taxon>
    </lineage>
</organism>
<dbReference type="SUPFAM" id="SSF51182">
    <property type="entry name" value="RmlC-like cupins"/>
    <property type="match status" value="1"/>
</dbReference>
<gene>
    <name evidence="3" type="ORF">BSZ37_15565</name>
</gene>
<dbReference type="RefSeq" id="WP_095511426.1">
    <property type="nucleotide sequence ID" value="NZ_MQWD01000001.1"/>
</dbReference>
<dbReference type="InterPro" id="IPR014710">
    <property type="entry name" value="RmlC-like_jellyroll"/>
</dbReference>
<dbReference type="Gene3D" id="2.60.120.10">
    <property type="entry name" value="Jelly Rolls"/>
    <property type="match status" value="1"/>
</dbReference>
<protein>
    <recommendedName>
        <fullName evidence="2">Cupin type-2 domain-containing protein</fullName>
    </recommendedName>
</protein>
<reference evidence="3 4" key="1">
    <citation type="submission" date="2016-11" db="EMBL/GenBank/DDBJ databases">
        <title>Study of marine rhodopsin-containing bacteria.</title>
        <authorList>
            <person name="Yoshizawa S."/>
            <person name="Kumagai Y."/>
            <person name="Kogure K."/>
        </authorList>
    </citation>
    <scope>NUCLEOTIDE SEQUENCE [LARGE SCALE GENOMIC DNA]</scope>
    <source>
        <strain evidence="3 4">SAORIC-28</strain>
    </source>
</reference>
<accession>A0A271J2N8</accession>
<evidence type="ECO:0000313" key="4">
    <source>
        <dbReference type="Proteomes" id="UP000216339"/>
    </source>
</evidence>
<dbReference type="InterPro" id="IPR011051">
    <property type="entry name" value="RmlC_Cupin_sf"/>
</dbReference>
<keyword evidence="4" id="KW-1185">Reference proteome</keyword>
<evidence type="ECO:0000256" key="1">
    <source>
        <dbReference type="SAM" id="MobiDB-lite"/>
    </source>
</evidence>
<feature type="region of interest" description="Disordered" evidence="1">
    <location>
        <begin position="18"/>
        <end position="37"/>
    </location>
</feature>
<dbReference type="EMBL" id="MQWD01000001">
    <property type="protein sequence ID" value="PAP77762.1"/>
    <property type="molecule type" value="Genomic_DNA"/>
</dbReference>
<evidence type="ECO:0000259" key="2">
    <source>
        <dbReference type="Pfam" id="PF07883"/>
    </source>
</evidence>
<feature type="compositionally biased region" description="Basic and acidic residues" evidence="1">
    <location>
        <begin position="24"/>
        <end position="37"/>
    </location>
</feature>
<dbReference type="AlphaFoldDB" id="A0A271J2N8"/>
<dbReference type="Proteomes" id="UP000216339">
    <property type="component" value="Unassembled WGS sequence"/>
</dbReference>
<comment type="caution">
    <text evidence="3">The sequence shown here is derived from an EMBL/GenBank/DDBJ whole genome shotgun (WGS) entry which is preliminary data.</text>
</comment>
<dbReference type="Pfam" id="PF07883">
    <property type="entry name" value="Cupin_2"/>
    <property type="match status" value="1"/>
</dbReference>
<evidence type="ECO:0000313" key="3">
    <source>
        <dbReference type="EMBL" id="PAP77762.1"/>
    </source>
</evidence>
<name>A0A271J2N8_9BACT</name>
<feature type="domain" description="Cupin type-2" evidence="2">
    <location>
        <begin position="77"/>
        <end position="134"/>
    </location>
</feature>
<proteinExistence type="predicted"/>
<sequence>MERGYPPRLHETIPFTRRPRGVRGHADDTRRAGGHDAPARAVRRRGRYDGLSLFADAPGLEWVFLKRALHSNAAIGYHEQGHDEICYVLSGTGELTMNGSTSMVGPGMAILTRTGSSHGFRQIGEEDLVSLIVYRQEGL</sequence>
<dbReference type="InterPro" id="IPR013096">
    <property type="entry name" value="Cupin_2"/>
</dbReference>
<dbReference type="OrthoDB" id="9797047at2"/>